<proteinExistence type="predicted"/>
<evidence type="ECO:0000313" key="2">
    <source>
        <dbReference type="EMBL" id="OAN50828.1"/>
    </source>
</evidence>
<sequence length="185" mass="19114">MAFAVVALCGVAGSAWAQQKATSSSGPMVITITKTDCSRLIQHQPSADVAYKPGVDVRGRPVASADADPARAEFARKLVPDVLEFPITINPLNYAGRNSAYKSKETTQAAIAAGGGTATAAQSQALASAESKIAGYSGKGLDNTTMSVGTVKYDMAKGSFLFNGEPLLGEDQQKLAEACAKRGVK</sequence>
<accession>A0A178MRU3</accession>
<gene>
    <name evidence="2" type="ORF">A6A04_17155</name>
</gene>
<keyword evidence="3" id="KW-1185">Reference proteome</keyword>
<keyword evidence="1" id="KW-0732">Signal</keyword>
<dbReference type="AlphaFoldDB" id="A0A178MRU3"/>
<feature type="chain" id="PRO_5008092194" evidence="1">
    <location>
        <begin position="18"/>
        <end position="185"/>
    </location>
</feature>
<dbReference type="OrthoDB" id="7365624at2"/>
<dbReference type="STRING" id="1285242.A6A04_17155"/>
<feature type="signal peptide" evidence="1">
    <location>
        <begin position="1"/>
        <end position="17"/>
    </location>
</feature>
<evidence type="ECO:0000313" key="3">
    <source>
        <dbReference type="Proteomes" id="UP000078428"/>
    </source>
</evidence>
<name>A0A178MRU3_9PROT</name>
<reference evidence="2 3" key="1">
    <citation type="submission" date="2016-04" db="EMBL/GenBank/DDBJ databases">
        <title>Draft genome sequence of freshwater magnetotactic bacteria Magnetospirillum marisnigri SP-1 and Magnetospirillum moscoviense BB-1.</title>
        <authorList>
            <person name="Koziaeva V."/>
            <person name="Dziuba M.V."/>
            <person name="Ivanov T.M."/>
            <person name="Kuznetsov B."/>
            <person name="Grouzdev D.S."/>
        </authorList>
    </citation>
    <scope>NUCLEOTIDE SEQUENCE [LARGE SCALE GENOMIC DNA]</scope>
    <source>
        <strain evidence="2 3">SP-1</strain>
    </source>
</reference>
<dbReference type="EMBL" id="LWQT01000049">
    <property type="protein sequence ID" value="OAN50828.1"/>
    <property type="molecule type" value="Genomic_DNA"/>
</dbReference>
<comment type="caution">
    <text evidence="2">The sequence shown here is derived from an EMBL/GenBank/DDBJ whole genome shotgun (WGS) entry which is preliminary data.</text>
</comment>
<evidence type="ECO:0000256" key="1">
    <source>
        <dbReference type="SAM" id="SignalP"/>
    </source>
</evidence>
<organism evidence="2 3">
    <name type="scientific">Paramagnetospirillum marisnigri</name>
    <dbReference type="NCBI Taxonomy" id="1285242"/>
    <lineage>
        <taxon>Bacteria</taxon>
        <taxon>Pseudomonadati</taxon>
        <taxon>Pseudomonadota</taxon>
        <taxon>Alphaproteobacteria</taxon>
        <taxon>Rhodospirillales</taxon>
        <taxon>Magnetospirillaceae</taxon>
        <taxon>Paramagnetospirillum</taxon>
    </lineage>
</organism>
<protein>
    <submittedName>
        <fullName evidence="2">Uncharacterized protein</fullName>
    </submittedName>
</protein>
<dbReference type="Proteomes" id="UP000078428">
    <property type="component" value="Unassembled WGS sequence"/>
</dbReference>